<comment type="subcellular location">
    <subcellularLocation>
        <location evidence="1">Cell envelope</location>
    </subcellularLocation>
</comment>
<protein>
    <submittedName>
        <fullName evidence="4">Cell surface mannoprotein mp65</fullName>
        <ecNumber evidence="4">3.2.1.58</ecNumber>
    </submittedName>
</protein>
<evidence type="ECO:0000256" key="2">
    <source>
        <dbReference type="ARBA" id="ARBA00008773"/>
    </source>
</evidence>
<accession>A0AAF0DKS3</accession>
<comment type="similarity">
    <text evidence="2">Belongs to the glycosyl hydrolase 17 family.</text>
</comment>
<dbReference type="SUPFAM" id="SSF51445">
    <property type="entry name" value="(Trans)glycosidases"/>
    <property type="match status" value="1"/>
</dbReference>
<evidence type="ECO:0000256" key="3">
    <source>
        <dbReference type="ARBA" id="ARBA00022801"/>
    </source>
</evidence>
<dbReference type="Gene3D" id="3.20.20.80">
    <property type="entry name" value="Glycosidases"/>
    <property type="match status" value="2"/>
</dbReference>
<dbReference type="GO" id="GO:0005576">
    <property type="term" value="C:extracellular region"/>
    <property type="evidence" value="ECO:0007669"/>
    <property type="project" value="TreeGrafter"/>
</dbReference>
<dbReference type="PANTHER" id="PTHR16631">
    <property type="entry name" value="GLUCAN 1,3-BETA-GLUCOSIDASE"/>
    <property type="match status" value="1"/>
</dbReference>
<keyword evidence="4" id="KW-0326">Glycosidase</keyword>
<name>A0AAF0DKS3_9EURO</name>
<dbReference type="InterPro" id="IPR017853">
    <property type="entry name" value="GH"/>
</dbReference>
<evidence type="ECO:0000256" key="1">
    <source>
        <dbReference type="ARBA" id="ARBA00004196"/>
    </source>
</evidence>
<dbReference type="GO" id="GO:0009986">
    <property type="term" value="C:cell surface"/>
    <property type="evidence" value="ECO:0007669"/>
    <property type="project" value="TreeGrafter"/>
</dbReference>
<organism evidence="4 5">
    <name type="scientific">Emydomyces testavorans</name>
    <dbReference type="NCBI Taxonomy" id="2070801"/>
    <lineage>
        <taxon>Eukaryota</taxon>
        <taxon>Fungi</taxon>
        <taxon>Dikarya</taxon>
        <taxon>Ascomycota</taxon>
        <taxon>Pezizomycotina</taxon>
        <taxon>Eurotiomycetes</taxon>
        <taxon>Eurotiomycetidae</taxon>
        <taxon>Onygenales</taxon>
        <taxon>Nannizziopsiaceae</taxon>
        <taxon>Emydomyces</taxon>
    </lineage>
</organism>
<keyword evidence="5" id="KW-1185">Reference proteome</keyword>
<dbReference type="GO" id="GO:0071555">
    <property type="term" value="P:cell wall organization"/>
    <property type="evidence" value="ECO:0007669"/>
    <property type="project" value="TreeGrafter"/>
</dbReference>
<dbReference type="AlphaFoldDB" id="A0AAF0DKS3"/>
<dbReference type="GO" id="GO:0009277">
    <property type="term" value="C:fungal-type cell wall"/>
    <property type="evidence" value="ECO:0007669"/>
    <property type="project" value="TreeGrafter"/>
</dbReference>
<dbReference type="EC" id="3.2.1.58" evidence="4"/>
<keyword evidence="3 4" id="KW-0378">Hydrolase</keyword>
<reference evidence="4" key="1">
    <citation type="submission" date="2023-03" db="EMBL/GenBank/DDBJ databases">
        <title>Emydomyces testavorans Genome Sequence.</title>
        <authorList>
            <person name="Hoyer L."/>
        </authorList>
    </citation>
    <scope>NUCLEOTIDE SEQUENCE</scope>
    <source>
        <strain evidence="4">16-2883</strain>
    </source>
</reference>
<sequence length="325" mass="34855">MRGQVIPKNLQDVDRGNILLPTVIKAEASPTNSTSAGTGARFSKAEGNLNELKPGLKAPKDRRAAASSFGGMGICYSPYTAAGTCKPQNEIDSDLARLKKYSTIRSYGVDCNQVSMILSAAKQNGLKLFAGIYDLNNLDGDLQIVIRSAKHSWSDIAAIAIGNELVLKVRNSPDQVVDAIHKARGILRSAGYHGPVVTVDTSGVLIQHPQLCHASDFCAANAHAFFSSSTSAHDAGHFTRKQADMVSAAAGGKMTVIVEAGWPSAGRSNGKAVPTDQNQEIAVRSLRDSFKDRDGHLFLFSAFNDKWKKDFDGSFGAEQFWGIEN</sequence>
<dbReference type="EMBL" id="CP120630">
    <property type="protein sequence ID" value="WEW60600.1"/>
    <property type="molecule type" value="Genomic_DNA"/>
</dbReference>
<dbReference type="GO" id="GO:0042973">
    <property type="term" value="F:glucan endo-1,3-beta-D-glucosidase activity"/>
    <property type="evidence" value="ECO:0007669"/>
    <property type="project" value="TreeGrafter"/>
</dbReference>
<dbReference type="PANTHER" id="PTHR16631:SF14">
    <property type="entry name" value="FAMILY 17 GLUCOSIDASE SCW10-RELATED"/>
    <property type="match status" value="1"/>
</dbReference>
<dbReference type="InterPro" id="IPR050732">
    <property type="entry name" value="Beta-glucan_modifiers"/>
</dbReference>
<evidence type="ECO:0000313" key="5">
    <source>
        <dbReference type="Proteomes" id="UP001219355"/>
    </source>
</evidence>
<dbReference type="Proteomes" id="UP001219355">
    <property type="component" value="Chromosome 4"/>
</dbReference>
<gene>
    <name evidence="4" type="primary">MP65</name>
    <name evidence="4" type="ORF">PRK78_006087</name>
</gene>
<dbReference type="GO" id="GO:0004338">
    <property type="term" value="F:glucan exo-1,3-beta-glucosidase activity"/>
    <property type="evidence" value="ECO:0007669"/>
    <property type="project" value="UniProtKB-EC"/>
</dbReference>
<proteinExistence type="inferred from homology"/>
<evidence type="ECO:0000313" key="4">
    <source>
        <dbReference type="EMBL" id="WEW60600.1"/>
    </source>
</evidence>